<evidence type="ECO:0000313" key="1">
    <source>
        <dbReference type="EMBL" id="EMD95441.1"/>
    </source>
</evidence>
<name>M2UPE4_COCH5</name>
<evidence type="ECO:0000313" key="2">
    <source>
        <dbReference type="Proteomes" id="UP000016936"/>
    </source>
</evidence>
<gene>
    <name evidence="1" type="ORF">COCHEDRAFT_1019203</name>
</gene>
<sequence>MAPSKSDIQIGWFVTVTGVGVSSGEHMVLKVPNTLVGESQWMIEGGVNVYWENIQSWRPPNMSRERYIGQ</sequence>
<dbReference type="OMA" id="VYWENIQ"/>
<dbReference type="EMBL" id="KB445570">
    <property type="protein sequence ID" value="EMD95441.1"/>
    <property type="molecule type" value="Genomic_DNA"/>
</dbReference>
<dbReference type="Proteomes" id="UP000016936">
    <property type="component" value="Unassembled WGS sequence"/>
</dbReference>
<reference evidence="2" key="2">
    <citation type="journal article" date="2013" name="PLoS Genet.">
        <title>Comparative genome structure, secondary metabolite, and effector coding capacity across Cochliobolus pathogens.</title>
        <authorList>
            <person name="Condon B.J."/>
            <person name="Leng Y."/>
            <person name="Wu D."/>
            <person name="Bushley K.E."/>
            <person name="Ohm R.A."/>
            <person name="Otillar R."/>
            <person name="Martin J."/>
            <person name="Schackwitz W."/>
            <person name="Grimwood J."/>
            <person name="MohdZainudin N."/>
            <person name="Xue C."/>
            <person name="Wang R."/>
            <person name="Manning V.A."/>
            <person name="Dhillon B."/>
            <person name="Tu Z.J."/>
            <person name="Steffenson B.J."/>
            <person name="Salamov A."/>
            <person name="Sun H."/>
            <person name="Lowry S."/>
            <person name="LaButti K."/>
            <person name="Han J."/>
            <person name="Copeland A."/>
            <person name="Lindquist E."/>
            <person name="Barry K."/>
            <person name="Schmutz J."/>
            <person name="Baker S.E."/>
            <person name="Ciuffetti L.M."/>
            <person name="Grigoriev I.V."/>
            <person name="Zhong S."/>
            <person name="Turgeon B.G."/>
        </authorList>
    </citation>
    <scope>NUCLEOTIDE SEQUENCE [LARGE SCALE GENOMIC DNA]</scope>
    <source>
        <strain evidence="2">C5 / ATCC 48332 / race O</strain>
    </source>
</reference>
<keyword evidence="2" id="KW-1185">Reference proteome</keyword>
<dbReference type="AlphaFoldDB" id="M2UPE4"/>
<accession>M2UPE4</accession>
<protein>
    <submittedName>
        <fullName evidence="1">Uncharacterized protein</fullName>
    </submittedName>
</protein>
<reference evidence="1 2" key="1">
    <citation type="journal article" date="2012" name="PLoS Pathog.">
        <title>Diverse lifestyles and strategies of plant pathogenesis encoded in the genomes of eighteen Dothideomycetes fungi.</title>
        <authorList>
            <person name="Ohm R.A."/>
            <person name="Feau N."/>
            <person name="Henrissat B."/>
            <person name="Schoch C.L."/>
            <person name="Horwitz B.A."/>
            <person name="Barry K.W."/>
            <person name="Condon B.J."/>
            <person name="Copeland A.C."/>
            <person name="Dhillon B."/>
            <person name="Glaser F."/>
            <person name="Hesse C.N."/>
            <person name="Kosti I."/>
            <person name="LaButti K."/>
            <person name="Lindquist E.A."/>
            <person name="Lucas S."/>
            <person name="Salamov A.A."/>
            <person name="Bradshaw R.E."/>
            <person name="Ciuffetti L."/>
            <person name="Hamelin R.C."/>
            <person name="Kema G.H.J."/>
            <person name="Lawrence C."/>
            <person name="Scott J.A."/>
            <person name="Spatafora J.W."/>
            <person name="Turgeon B.G."/>
            <person name="de Wit P.J.G.M."/>
            <person name="Zhong S."/>
            <person name="Goodwin S.B."/>
            <person name="Grigoriev I.V."/>
        </authorList>
    </citation>
    <scope>NUCLEOTIDE SEQUENCE [LARGE SCALE GENOMIC DNA]</scope>
    <source>
        <strain evidence="2">C5 / ATCC 48332 / race O</strain>
    </source>
</reference>
<organism evidence="1 2">
    <name type="scientific">Cochliobolus heterostrophus (strain C5 / ATCC 48332 / race O)</name>
    <name type="common">Southern corn leaf blight fungus</name>
    <name type="synonym">Bipolaris maydis</name>
    <dbReference type="NCBI Taxonomy" id="701091"/>
    <lineage>
        <taxon>Eukaryota</taxon>
        <taxon>Fungi</taxon>
        <taxon>Dikarya</taxon>
        <taxon>Ascomycota</taxon>
        <taxon>Pezizomycotina</taxon>
        <taxon>Dothideomycetes</taxon>
        <taxon>Pleosporomycetidae</taxon>
        <taxon>Pleosporales</taxon>
        <taxon>Pleosporineae</taxon>
        <taxon>Pleosporaceae</taxon>
        <taxon>Bipolaris</taxon>
    </lineage>
</organism>
<dbReference type="OrthoDB" id="3678698at2759"/>
<proteinExistence type="predicted"/>
<dbReference type="HOGENOM" id="CLU_2757607_0_0_1"/>